<accession>A0A0G0MF00</accession>
<evidence type="ECO:0000313" key="2">
    <source>
        <dbReference type="Proteomes" id="UP000034845"/>
    </source>
</evidence>
<proteinExistence type="predicted"/>
<sequence length="186" mass="20166">MNRRLTTVIVLLGVVVLFVPRSTQAANPFSIFKIIGTINDAVRSAQIPSGPSALAPFGGRITESGTACKLNYWTGYPIPFFPFYVTHPGPPIPLFGTKISVSRPGIPVSDVFTFPGITKIYPNHNEDKVGKWTLGQVYRTNFMGPLIDKINSTLSSMPPIVVGPVTFYNFSLSCPDGKAIFKIGTS</sequence>
<protein>
    <submittedName>
        <fullName evidence="1">Uncharacterized protein</fullName>
    </submittedName>
</protein>
<gene>
    <name evidence="1" type="ORF">UT29_C0001G0089</name>
</gene>
<name>A0A0G0MF00_YANXG</name>
<dbReference type="EMBL" id="LBWF01000001">
    <property type="protein sequence ID" value="KKR02609.1"/>
    <property type="molecule type" value="Genomic_DNA"/>
</dbReference>
<dbReference type="AlphaFoldDB" id="A0A0G0MF00"/>
<evidence type="ECO:0000313" key="1">
    <source>
        <dbReference type="EMBL" id="KKR02609.1"/>
    </source>
</evidence>
<organism evidence="1 2">
    <name type="scientific">Yanofskybacteria sp. (strain GW2011_GWA1_39_13)</name>
    <dbReference type="NCBI Taxonomy" id="1619019"/>
    <lineage>
        <taxon>Bacteria</taxon>
        <taxon>Candidatus Yanofskyibacteriota</taxon>
    </lineage>
</organism>
<comment type="caution">
    <text evidence="1">The sequence shown here is derived from an EMBL/GenBank/DDBJ whole genome shotgun (WGS) entry which is preliminary data.</text>
</comment>
<dbReference type="Proteomes" id="UP000034845">
    <property type="component" value="Unassembled WGS sequence"/>
</dbReference>
<reference evidence="1 2" key="1">
    <citation type="journal article" date="2015" name="Nature">
        <title>rRNA introns, odd ribosomes, and small enigmatic genomes across a large radiation of phyla.</title>
        <authorList>
            <person name="Brown C.T."/>
            <person name="Hug L.A."/>
            <person name="Thomas B.C."/>
            <person name="Sharon I."/>
            <person name="Castelle C.J."/>
            <person name="Singh A."/>
            <person name="Wilkins M.J."/>
            <person name="Williams K.H."/>
            <person name="Banfield J.F."/>
        </authorList>
    </citation>
    <scope>NUCLEOTIDE SEQUENCE [LARGE SCALE GENOMIC DNA]</scope>
    <source>
        <strain evidence="2">GW2011_GWA1_39_13</strain>
    </source>
</reference>